<dbReference type="PANTHER" id="PTHR43806">
    <property type="entry name" value="PEPTIDASE S8"/>
    <property type="match status" value="1"/>
</dbReference>
<dbReference type="Gene3D" id="2.20.25.690">
    <property type="match status" value="1"/>
</dbReference>
<dbReference type="GO" id="GO:0005829">
    <property type="term" value="C:cytosol"/>
    <property type="evidence" value="ECO:0007669"/>
    <property type="project" value="TreeGrafter"/>
</dbReference>
<evidence type="ECO:0000256" key="9">
    <source>
        <dbReference type="PROSITE-ProRule" id="PRU01240"/>
    </source>
</evidence>
<dbReference type="InterPro" id="IPR046939">
    <property type="entry name" value="TPPII_C_sf"/>
</dbReference>
<dbReference type="EC" id="3.4.14.10" evidence="3"/>
<name>A0A8H7QQ20_9FUNG</name>
<feature type="active site" description="Charge relay system" evidence="9">
    <location>
        <position position="45"/>
    </location>
</feature>
<dbReference type="PRINTS" id="PR00723">
    <property type="entry name" value="SUBTILISIN"/>
</dbReference>
<dbReference type="FunFam" id="3.40.50.200:FF:000003">
    <property type="entry name" value="Tripeptidyl peptidase 2"/>
    <property type="match status" value="1"/>
</dbReference>
<feature type="active site" description="Charge relay system" evidence="9">
    <location>
        <position position="265"/>
    </location>
</feature>
<evidence type="ECO:0000256" key="6">
    <source>
        <dbReference type="ARBA" id="ARBA00022670"/>
    </source>
</evidence>
<dbReference type="Proteomes" id="UP000603453">
    <property type="component" value="Unassembled WGS sequence"/>
</dbReference>
<keyword evidence="15" id="KW-1185">Reference proteome</keyword>
<evidence type="ECO:0000256" key="4">
    <source>
        <dbReference type="ARBA" id="ARBA00020244"/>
    </source>
</evidence>
<gene>
    <name evidence="14" type="ORF">INT47_005981</name>
</gene>
<evidence type="ECO:0000259" key="12">
    <source>
        <dbReference type="Pfam" id="PF21223"/>
    </source>
</evidence>
<dbReference type="Pfam" id="PF00082">
    <property type="entry name" value="Peptidase_S8"/>
    <property type="match status" value="1"/>
</dbReference>
<comment type="similarity">
    <text evidence="2 9">Belongs to the peptidase S8 family.</text>
</comment>
<sequence>MVLSAKPIGEYPVHGLMPKGDTQAASFIKKFPNYDGRDTVIAILDTGVDPGAAGMQVTTDGKPKMIDIVDCTGGGDVETTKIVKATEEDGKKIIHGLSGKKLILGEWENPTNEYRVGIKRAYELFPNDLTSRIKSERRQNFVKKQAQLLSEAQTLLADFAKKDDNETTAAEKTELEARIEGLKDLDKTYEDPGVILDCVVFHDGKDWRAVIDINENGDLSDQPALTDYRKELKYHTFGKADLLNFSVNIYNNGDILSIVTLAGSHGTHVAGITAGNFPDEPALNGVAPGAQIVSLRIGDSRLGSMETGPGLTRAASHLAMHKVDLANMSYGESSGLPTDGHFIKLLANEAVGKSGCIFVTSAGNDGPCFSSIGAPAGMDASFITVGAYVKHCQMQAEYALLESVTERPYTWSSRGPTTDGYHGVDIYAPGSAITSVPVYVLNKLDLKNGTSMSSPNACGCVALLVSALKAEKREYTPYRLKNAVVQTGKSVEDPLGVGFIQVDKAWEYLENFKDDKDLDLLFKVIVQNQGIKRGIYLREIDEVSQVQYLTAKVQPHFMGETDPENPKYNQAKFDYDVRVALVATESWISVADYVYLHSSGNTFQIKVDPLALTESKFHYGEVLGYDTSAPERGPLFHIPVSVVKPTVPSQGFIRYKNVEYGPGDIIRRFVQVPEGATSCELIIKARAPADTAPARFMLHLLQLVPQQNQKEKHAYSFNLGTGSYGDPRSDEQVIKKKFSVRGGLNLEVCLAQFWSGLGKHSIDLSLDFHGVQIAGNLANGQSTLHLEPQVTRLEISTPVRREDALNVNVSFNKLRKYYRPKTAEITPMLPDRDMLPSTRLLYQLVLSYNIKLDSATTITPRFPTVMNQLYEHFLAGVFGIIYDANKKVVGYLDVFDHDIKINQKGDYTIMLQLSTEEENVLEKLKDTLLELDLDLKTVNFNTYQTVADVYTKNSSNFAKIALERKVLKAFHIAAPTDALPKEAKAGDSLVGKLNFISGVDGGQYKVIYTVPPLPIEASTKKSTDEKKPTDEELEQKLQDATRDLQLSYLKKFAADSAAYQNLLAKMESTYVDDIAFAEFKMNALWTASAGKSSVESLFKPGQLTEEQATEIVQVADGILAHFDERELCEFYGRKTPSEESDEEKTVRKTNDEKKKQLLNALKNKVMAYTAVLDKENHKEELEASVKALEQWASDDSATNLASLLVKVKREREAGHPGIALKSVQKYLAEVTLTSETSKDVGKVWTVRNQLYQELGWPLWAEYDDKWNIIRQPPYGIALF</sequence>
<dbReference type="GO" id="GO:0006508">
    <property type="term" value="P:proteolysis"/>
    <property type="evidence" value="ECO:0007669"/>
    <property type="project" value="UniProtKB-KW"/>
</dbReference>
<dbReference type="PROSITE" id="PS00138">
    <property type="entry name" value="SUBTILASE_SER"/>
    <property type="match status" value="1"/>
</dbReference>
<keyword evidence="7 9" id="KW-0378">Hydrolase</keyword>
<dbReference type="GO" id="GO:0008240">
    <property type="term" value="F:tripeptidyl-peptidase activity"/>
    <property type="evidence" value="ECO:0007669"/>
    <property type="project" value="UniProtKB-EC"/>
</dbReference>
<keyword evidence="5" id="KW-0031">Aminopeptidase</keyword>
<dbReference type="InterPro" id="IPR048383">
    <property type="entry name" value="TPPII_Ig-like-1"/>
</dbReference>
<keyword evidence="6 9" id="KW-0645">Protease</keyword>
<feature type="domain" description="Tripeptidyl-peptidase II galactose-binding" evidence="13">
    <location>
        <begin position="660"/>
        <end position="758"/>
    </location>
</feature>
<comment type="catalytic activity">
    <reaction evidence="1">
        <text>Release of an N-terminal tripeptide from a polypeptide.</text>
        <dbReference type="EC" id="3.4.14.10"/>
    </reaction>
</comment>
<dbReference type="SUPFAM" id="SSF52743">
    <property type="entry name" value="Subtilisin-like"/>
    <property type="match status" value="1"/>
</dbReference>
<dbReference type="Pfam" id="PF12580">
    <property type="entry name" value="TPPII"/>
    <property type="match status" value="1"/>
</dbReference>
<dbReference type="Pfam" id="PF21316">
    <property type="entry name" value="TPPII_GBD"/>
    <property type="match status" value="1"/>
</dbReference>
<evidence type="ECO:0000259" key="13">
    <source>
        <dbReference type="Pfam" id="PF21316"/>
    </source>
</evidence>
<dbReference type="EMBL" id="JAEPRD010000166">
    <property type="protein sequence ID" value="KAG2195613.1"/>
    <property type="molecule type" value="Genomic_DNA"/>
</dbReference>
<evidence type="ECO:0000256" key="2">
    <source>
        <dbReference type="ARBA" id="ARBA00011073"/>
    </source>
</evidence>
<dbReference type="GO" id="GO:0004252">
    <property type="term" value="F:serine-type endopeptidase activity"/>
    <property type="evidence" value="ECO:0007669"/>
    <property type="project" value="UniProtKB-UniRule"/>
</dbReference>
<evidence type="ECO:0000256" key="8">
    <source>
        <dbReference type="ARBA" id="ARBA00022825"/>
    </source>
</evidence>
<comment type="caution">
    <text evidence="14">The sequence shown here is derived from an EMBL/GenBank/DDBJ whole genome shotgun (WGS) entry which is preliminary data.</text>
</comment>
<dbReference type="InterPro" id="IPR046940">
    <property type="entry name" value="TPPII_Ig-like_sf"/>
</dbReference>
<accession>A0A8H7QQ20</accession>
<evidence type="ECO:0000259" key="10">
    <source>
        <dbReference type="Pfam" id="PF00082"/>
    </source>
</evidence>
<dbReference type="Gene3D" id="3.40.50.200">
    <property type="entry name" value="Peptidase S8/S53 domain"/>
    <property type="match status" value="1"/>
</dbReference>
<dbReference type="InterPro" id="IPR023828">
    <property type="entry name" value="Peptidase_S8_Ser-AS"/>
</dbReference>
<dbReference type="Pfam" id="PF21223">
    <property type="entry name" value="TPPII_Ig-like-1"/>
    <property type="match status" value="1"/>
</dbReference>
<dbReference type="InterPro" id="IPR000209">
    <property type="entry name" value="Peptidase_S8/S53_dom"/>
</dbReference>
<feature type="domain" description="Peptidase S8/S53" evidence="10">
    <location>
        <begin position="36"/>
        <end position="489"/>
    </location>
</feature>
<dbReference type="InterPro" id="IPR048384">
    <property type="entry name" value="TPPII_GBD"/>
</dbReference>
<dbReference type="GO" id="GO:0004177">
    <property type="term" value="F:aminopeptidase activity"/>
    <property type="evidence" value="ECO:0007669"/>
    <property type="project" value="UniProtKB-KW"/>
</dbReference>
<feature type="active site" description="Charge relay system" evidence="9">
    <location>
        <position position="451"/>
    </location>
</feature>
<dbReference type="OrthoDB" id="10256524at2759"/>
<feature type="domain" description="Tripeptidyl peptidase II second Ig-like" evidence="11">
    <location>
        <begin position="799"/>
        <end position="984"/>
    </location>
</feature>
<dbReference type="Gene3D" id="1.25.40.710">
    <property type="match status" value="1"/>
</dbReference>
<reference evidence="14" key="1">
    <citation type="submission" date="2020-12" db="EMBL/GenBank/DDBJ databases">
        <title>Metabolic potential, ecology and presence of endohyphal bacteria is reflected in genomic diversity of Mucoromycotina.</title>
        <authorList>
            <person name="Muszewska A."/>
            <person name="Okrasinska A."/>
            <person name="Steczkiewicz K."/>
            <person name="Drgas O."/>
            <person name="Orlowska M."/>
            <person name="Perlinska-Lenart U."/>
            <person name="Aleksandrzak-Piekarczyk T."/>
            <person name="Szatraj K."/>
            <person name="Zielenkiewicz U."/>
            <person name="Pilsyk S."/>
            <person name="Malc E."/>
            <person name="Mieczkowski P."/>
            <person name="Kruszewska J.S."/>
            <person name="Biernat P."/>
            <person name="Pawlowska J."/>
        </authorList>
    </citation>
    <scope>NUCLEOTIDE SEQUENCE</scope>
    <source>
        <strain evidence="14">WA0000017839</strain>
    </source>
</reference>
<evidence type="ECO:0000313" key="14">
    <source>
        <dbReference type="EMBL" id="KAG2195613.1"/>
    </source>
</evidence>
<evidence type="ECO:0000256" key="3">
    <source>
        <dbReference type="ARBA" id="ARBA00012462"/>
    </source>
</evidence>
<evidence type="ECO:0000313" key="15">
    <source>
        <dbReference type="Proteomes" id="UP000603453"/>
    </source>
</evidence>
<dbReference type="InterPro" id="IPR015500">
    <property type="entry name" value="Peptidase_S8_subtilisin-rel"/>
</dbReference>
<evidence type="ECO:0000256" key="1">
    <source>
        <dbReference type="ARBA" id="ARBA00001910"/>
    </source>
</evidence>
<dbReference type="AlphaFoldDB" id="A0A8H7QQ20"/>
<dbReference type="InterPro" id="IPR050131">
    <property type="entry name" value="Peptidase_S8_subtilisin-like"/>
</dbReference>
<dbReference type="PANTHER" id="PTHR43806:SF14">
    <property type="entry name" value="TRIPEPTIDYL-PEPTIDASE 2"/>
    <property type="match status" value="1"/>
</dbReference>
<protein>
    <recommendedName>
        <fullName evidence="4">Tripeptidyl-peptidase 2</fullName>
        <ecNumber evidence="3">3.4.14.10</ecNumber>
    </recommendedName>
</protein>
<dbReference type="PROSITE" id="PS51892">
    <property type="entry name" value="SUBTILASE"/>
    <property type="match status" value="1"/>
</dbReference>
<dbReference type="Gene3D" id="2.60.40.3170">
    <property type="match status" value="1"/>
</dbReference>
<dbReference type="InterPro" id="IPR022229">
    <property type="entry name" value="TPPII_Ig-like-2"/>
</dbReference>
<evidence type="ECO:0000259" key="11">
    <source>
        <dbReference type="Pfam" id="PF12580"/>
    </source>
</evidence>
<dbReference type="InterPro" id="IPR036852">
    <property type="entry name" value="Peptidase_S8/S53_dom_sf"/>
</dbReference>
<feature type="domain" description="Tripeptidyl-peptidase II first Ig-like" evidence="12">
    <location>
        <begin position="522"/>
        <end position="643"/>
    </location>
</feature>
<organism evidence="14 15">
    <name type="scientific">Mucor saturninus</name>
    <dbReference type="NCBI Taxonomy" id="64648"/>
    <lineage>
        <taxon>Eukaryota</taxon>
        <taxon>Fungi</taxon>
        <taxon>Fungi incertae sedis</taxon>
        <taxon>Mucoromycota</taxon>
        <taxon>Mucoromycotina</taxon>
        <taxon>Mucoromycetes</taxon>
        <taxon>Mucorales</taxon>
        <taxon>Mucorineae</taxon>
        <taxon>Mucoraceae</taxon>
        <taxon>Mucor</taxon>
    </lineage>
</organism>
<evidence type="ECO:0000256" key="5">
    <source>
        <dbReference type="ARBA" id="ARBA00022438"/>
    </source>
</evidence>
<evidence type="ECO:0000256" key="7">
    <source>
        <dbReference type="ARBA" id="ARBA00022801"/>
    </source>
</evidence>
<proteinExistence type="inferred from homology"/>
<keyword evidence="8 9" id="KW-0720">Serine protease</keyword>